<reference evidence="8 9" key="1">
    <citation type="journal article" date="2023" name="Commun. Biol.">
        <title>Reorganization of the ancestral sex-determining regions during the evolution of trioecy in Pleodorina starrii.</title>
        <authorList>
            <person name="Takahashi K."/>
            <person name="Suzuki S."/>
            <person name="Kawai-Toyooka H."/>
            <person name="Yamamoto K."/>
            <person name="Hamaji T."/>
            <person name="Ootsuki R."/>
            <person name="Yamaguchi H."/>
            <person name="Kawachi M."/>
            <person name="Higashiyama T."/>
            <person name="Nozaki H."/>
        </authorList>
    </citation>
    <scope>NUCLEOTIDE SEQUENCE [LARGE SCALE GENOMIC DNA]</scope>
    <source>
        <strain evidence="8 9">NIES-4479</strain>
    </source>
</reference>
<dbReference type="Proteomes" id="UP001165080">
    <property type="component" value="Unassembled WGS sequence"/>
</dbReference>
<feature type="compositionally biased region" description="Gly residues" evidence="6">
    <location>
        <begin position="451"/>
        <end position="461"/>
    </location>
</feature>
<proteinExistence type="predicted"/>
<evidence type="ECO:0000259" key="7">
    <source>
        <dbReference type="PROSITE" id="PS50011"/>
    </source>
</evidence>
<comment type="caution">
    <text evidence="8">The sequence shown here is derived from an EMBL/GenBank/DDBJ whole genome shotgun (WGS) entry which is preliminary data.</text>
</comment>
<feature type="region of interest" description="Disordered" evidence="6">
    <location>
        <begin position="14"/>
        <end position="56"/>
    </location>
</feature>
<dbReference type="PROSITE" id="PS00108">
    <property type="entry name" value="PROTEIN_KINASE_ST"/>
    <property type="match status" value="1"/>
</dbReference>
<evidence type="ECO:0000256" key="2">
    <source>
        <dbReference type="ARBA" id="ARBA00022741"/>
    </source>
</evidence>
<dbReference type="EMBL" id="BRXU01000003">
    <property type="protein sequence ID" value="GLC50263.1"/>
    <property type="molecule type" value="Genomic_DNA"/>
</dbReference>
<dbReference type="InterPro" id="IPR017441">
    <property type="entry name" value="Protein_kinase_ATP_BS"/>
</dbReference>
<dbReference type="Gene3D" id="3.30.200.20">
    <property type="entry name" value="Phosphorylase Kinase, domain 1"/>
    <property type="match status" value="1"/>
</dbReference>
<feature type="binding site" evidence="5">
    <location>
        <position position="1080"/>
    </location>
    <ligand>
        <name>ATP</name>
        <dbReference type="ChEBI" id="CHEBI:30616"/>
    </ligand>
</feature>
<keyword evidence="2 5" id="KW-0547">Nucleotide-binding</keyword>
<dbReference type="PANTHER" id="PTHR44329">
    <property type="entry name" value="SERINE/THREONINE-PROTEIN KINASE TNNI3K-RELATED"/>
    <property type="match status" value="1"/>
</dbReference>
<evidence type="ECO:0000313" key="9">
    <source>
        <dbReference type="Proteomes" id="UP001165080"/>
    </source>
</evidence>
<feature type="compositionally biased region" description="Polar residues" evidence="6">
    <location>
        <begin position="395"/>
        <end position="416"/>
    </location>
</feature>
<dbReference type="PANTHER" id="PTHR44329:SF214">
    <property type="entry name" value="PROTEIN KINASE DOMAIN-CONTAINING PROTEIN"/>
    <property type="match status" value="1"/>
</dbReference>
<gene>
    <name evidence="8" type="primary">PLEST000251</name>
    <name evidence="8" type="ORF">PLESTB_000360300</name>
</gene>
<evidence type="ECO:0000256" key="6">
    <source>
        <dbReference type="SAM" id="MobiDB-lite"/>
    </source>
</evidence>
<dbReference type="InterPro" id="IPR051681">
    <property type="entry name" value="Ser/Thr_Kinases-Pseudokinases"/>
</dbReference>
<evidence type="ECO:0000256" key="3">
    <source>
        <dbReference type="ARBA" id="ARBA00022777"/>
    </source>
</evidence>
<feature type="region of interest" description="Disordered" evidence="6">
    <location>
        <begin position="595"/>
        <end position="629"/>
    </location>
</feature>
<feature type="compositionally biased region" description="Basic and acidic residues" evidence="6">
    <location>
        <begin position="441"/>
        <end position="450"/>
    </location>
</feature>
<evidence type="ECO:0000256" key="4">
    <source>
        <dbReference type="ARBA" id="ARBA00022840"/>
    </source>
</evidence>
<accession>A0A9W6EYR0</accession>
<evidence type="ECO:0000256" key="5">
    <source>
        <dbReference type="PROSITE-ProRule" id="PRU10141"/>
    </source>
</evidence>
<feature type="domain" description="Protein kinase" evidence="7">
    <location>
        <begin position="1053"/>
        <end position="1380"/>
    </location>
</feature>
<name>A0A9W6EYR0_9CHLO</name>
<feature type="compositionally biased region" description="Low complexity" evidence="6">
    <location>
        <begin position="595"/>
        <end position="610"/>
    </location>
</feature>
<keyword evidence="9" id="KW-1185">Reference proteome</keyword>
<evidence type="ECO:0000256" key="1">
    <source>
        <dbReference type="ARBA" id="ARBA00022679"/>
    </source>
</evidence>
<dbReference type="PROSITE" id="PS50011">
    <property type="entry name" value="PROTEIN_KINASE_DOM"/>
    <property type="match status" value="1"/>
</dbReference>
<dbReference type="GO" id="GO:0005524">
    <property type="term" value="F:ATP binding"/>
    <property type="evidence" value="ECO:0007669"/>
    <property type="project" value="UniProtKB-UniRule"/>
</dbReference>
<feature type="region of interest" description="Disordered" evidence="6">
    <location>
        <begin position="814"/>
        <end position="841"/>
    </location>
</feature>
<dbReference type="Pfam" id="PF00069">
    <property type="entry name" value="Pkinase"/>
    <property type="match status" value="1"/>
</dbReference>
<protein>
    <recommendedName>
        <fullName evidence="7">Protein kinase domain-containing protein</fullName>
    </recommendedName>
</protein>
<feature type="region of interest" description="Disordered" evidence="6">
    <location>
        <begin position="392"/>
        <end position="465"/>
    </location>
</feature>
<sequence length="1393" mass="141471">MAACFPCLWGQARDRREQENAAPVLPSKAAAAQSGESAAPPTRLPPSSKIQTPAQPAVAAPVPPVVLQLQRQLAALQGTWISRVDMALKYTMECTGATAVSLSMLSKTHDCLVVLARRGPQHLVLPPGSCIAITEPGETAQSLDNPEQHSLQHLYATSAAVSRCVPPPRPLTNVIPSTTTCAATTPSPLPGGGGGGNSTYGGESLPLDWAHLHATAGITHFAALPLYHGAALAGALTILGSNSPPAEGGQSLSSVAAMAAALGSVNGTGGGTMGMPGYLVAMASNNGAGGGGGGGGGSQLSCLDALFRAPLSLELVAMSVAQCCLGADMALARHAVEMVQAMHACASIQQLVAGISLGLQALMHARFCLTLRCNMALAVEFQPNAIMFEEVPGAQQPSGSGSQNNNWATNDVNPSGQAGRGHPVTGRTSAALSPPAQGPDGSKRETEHRMGSGGLAPGIGNGDATAAGGAARGAYNTMRSGVDTTGEPMWGASSGHVTASALLTQIVGRRYKARPFSVYHTLLIRTIHELAASSYGGTVITQCHDHMQDAKTPSRDIYALGRGVGQPPQSLVLSVTHLRPADEAMPDGAVPLAAAAAGGSSGNRLASGRNTGLSRRSGATPPPGGGDAAAAASAAAAVVSSSDAAAAAAASPENASSAAGPASASAHGVLAATDTPSPVPAEPRTYIGIYMSSTEPLPSALLELILVEVHSLACHVLSPLVHRKLLAGELAVEWSLMQMVTTSSLPQGGGGGGGDSARGRTPRQNAAAAALAATPGAVQAMGQMTAAVGGRGNASIDMGSVAAVAASVSASAGSTAVGNADGAPGDATPGPPGSAMRAAGAVAPSAPAPRLSSLQRIMAPFLMADMGAIEHLQAGAGGGGGGGLYHGGSGGGMVPVAAASGRRSSDVAAAFHASGAGIGTSARGPSPGNTAPVNAATGGIRRILAFDPQCGKPNTFAKQGRSSMSASEGVAREMMLAAAAVAGGGGGGAGGGQGPGGDKFLSTEVATVQDTHSQMGLLVTSYKETLHSMHMELSVGNIQRQSLDLHADDPGRLVLREVLGKGGHGVVFRGTMHSLEVAIKVFQTPGEDEPLTAGTANRPEVLAETLLQRRRVLTRAALELAIMSSISHPNIVQVYAQWPTALLERDETQPCRRRLRKLPPDTPPPTSGGLVCAVMVMEYCDKGTLVDAINRGDFVVPARDGSGFKANYKAIYTTLLEVALALRHLASMAVTHCDVKPANILLRSSPRDARGFTAKLADFGYAALLRDSSPDGHRSVVTDEACGTVTHMAPESFVEGEPVDSSADVYAFGILMWELISGKQPYHDRNLKQLPHEVVNKGLRPTFPPNTPDVYKSLAKSCWSPLPRNRPTAAQVVQSIQAQLDKIEAVARLLGKP</sequence>
<dbReference type="GO" id="GO:0004674">
    <property type="term" value="F:protein serine/threonine kinase activity"/>
    <property type="evidence" value="ECO:0007669"/>
    <property type="project" value="TreeGrafter"/>
</dbReference>
<keyword evidence="1" id="KW-0808">Transferase</keyword>
<keyword evidence="3" id="KW-0418">Kinase</keyword>
<dbReference type="SMART" id="SM00220">
    <property type="entry name" value="S_TKc"/>
    <property type="match status" value="1"/>
</dbReference>
<dbReference type="InterPro" id="IPR000719">
    <property type="entry name" value="Prot_kinase_dom"/>
</dbReference>
<dbReference type="SUPFAM" id="SSF56112">
    <property type="entry name" value="Protein kinase-like (PK-like)"/>
    <property type="match status" value="1"/>
</dbReference>
<feature type="compositionally biased region" description="Low complexity" evidence="6">
    <location>
        <begin position="21"/>
        <end position="39"/>
    </location>
</feature>
<dbReference type="InterPro" id="IPR011009">
    <property type="entry name" value="Kinase-like_dom_sf"/>
</dbReference>
<evidence type="ECO:0000313" key="8">
    <source>
        <dbReference type="EMBL" id="GLC50263.1"/>
    </source>
</evidence>
<dbReference type="InterPro" id="IPR008271">
    <property type="entry name" value="Ser/Thr_kinase_AS"/>
</dbReference>
<organism evidence="8 9">
    <name type="scientific">Pleodorina starrii</name>
    <dbReference type="NCBI Taxonomy" id="330485"/>
    <lineage>
        <taxon>Eukaryota</taxon>
        <taxon>Viridiplantae</taxon>
        <taxon>Chlorophyta</taxon>
        <taxon>core chlorophytes</taxon>
        <taxon>Chlorophyceae</taxon>
        <taxon>CS clade</taxon>
        <taxon>Chlamydomonadales</taxon>
        <taxon>Volvocaceae</taxon>
        <taxon>Pleodorina</taxon>
    </lineage>
</organism>
<dbReference type="PROSITE" id="PS00107">
    <property type="entry name" value="PROTEIN_KINASE_ATP"/>
    <property type="match status" value="1"/>
</dbReference>
<keyword evidence="4 5" id="KW-0067">ATP-binding</keyword>
<dbReference type="Gene3D" id="1.10.510.10">
    <property type="entry name" value="Transferase(Phosphotransferase) domain 1"/>
    <property type="match status" value="1"/>
</dbReference>